<evidence type="ECO:0000256" key="2">
    <source>
        <dbReference type="SAM" id="Phobius"/>
    </source>
</evidence>
<evidence type="ECO:0000313" key="4">
    <source>
        <dbReference type="EMBL" id="SFW49092.1"/>
    </source>
</evidence>
<feature type="transmembrane region" description="Helical" evidence="2">
    <location>
        <begin position="34"/>
        <end position="57"/>
    </location>
</feature>
<dbReference type="STRING" id="76595.SAMN05660313_02039"/>
<dbReference type="InterPro" id="IPR052173">
    <property type="entry name" value="Beta-lactam_resp_regulator"/>
</dbReference>
<organism evidence="4 5">
    <name type="scientific">Cellulophaga fucicola</name>
    <dbReference type="NCBI Taxonomy" id="76595"/>
    <lineage>
        <taxon>Bacteria</taxon>
        <taxon>Pseudomonadati</taxon>
        <taxon>Bacteroidota</taxon>
        <taxon>Flavobacteriia</taxon>
        <taxon>Flavobacteriales</taxon>
        <taxon>Flavobacteriaceae</taxon>
        <taxon>Cellulophaga</taxon>
    </lineage>
</organism>
<dbReference type="Pfam" id="PF05569">
    <property type="entry name" value="Peptidase_M56"/>
    <property type="match status" value="1"/>
</dbReference>
<feature type="domain" description="Peptidase M56" evidence="3">
    <location>
        <begin position="157"/>
        <end position="250"/>
    </location>
</feature>
<keyword evidence="2" id="KW-1133">Transmembrane helix</keyword>
<gene>
    <name evidence="4" type="ORF">SAMN05660313_02039</name>
</gene>
<dbReference type="CDD" id="cd07341">
    <property type="entry name" value="M56_BlaR1_MecR1_like"/>
    <property type="match status" value="1"/>
</dbReference>
<evidence type="ECO:0000313" key="5">
    <source>
        <dbReference type="Proteomes" id="UP000183257"/>
    </source>
</evidence>
<evidence type="ECO:0000259" key="3">
    <source>
        <dbReference type="Pfam" id="PF05569"/>
    </source>
</evidence>
<feature type="region of interest" description="Disordered" evidence="1">
    <location>
        <begin position="607"/>
        <end position="628"/>
    </location>
</feature>
<reference evidence="5" key="1">
    <citation type="submission" date="2016-11" db="EMBL/GenBank/DDBJ databases">
        <authorList>
            <person name="Varghese N."/>
            <person name="Submissions S."/>
        </authorList>
    </citation>
    <scope>NUCLEOTIDE SEQUENCE [LARGE SCALE GENOMIC DNA]</scope>
    <source>
        <strain evidence="5">DSM 24786</strain>
    </source>
</reference>
<feature type="transmembrane region" description="Helical" evidence="2">
    <location>
        <begin position="261"/>
        <end position="279"/>
    </location>
</feature>
<dbReference type="AlphaFoldDB" id="A0A1K1PNE2"/>
<dbReference type="PANTHER" id="PTHR34978:SF3">
    <property type="entry name" value="SLR0241 PROTEIN"/>
    <property type="match status" value="1"/>
</dbReference>
<proteinExistence type="predicted"/>
<dbReference type="InterPro" id="IPR008756">
    <property type="entry name" value="Peptidase_M56"/>
</dbReference>
<keyword evidence="2" id="KW-0812">Transmembrane</keyword>
<feature type="region of interest" description="Disordered" evidence="1">
    <location>
        <begin position="691"/>
        <end position="714"/>
    </location>
</feature>
<name>A0A1K1PNE2_9FLAO</name>
<accession>A0A1K1PNE2</accession>
<dbReference type="OrthoDB" id="1522859at2"/>
<dbReference type="EMBL" id="FPIY01000002">
    <property type="protein sequence ID" value="SFW49092.1"/>
    <property type="molecule type" value="Genomic_DNA"/>
</dbReference>
<keyword evidence="2" id="KW-0472">Membrane</keyword>
<evidence type="ECO:0000256" key="1">
    <source>
        <dbReference type="SAM" id="MobiDB-lite"/>
    </source>
</evidence>
<dbReference type="PANTHER" id="PTHR34978">
    <property type="entry name" value="POSSIBLE SENSOR-TRANSDUCER PROTEIN BLAR"/>
    <property type="match status" value="1"/>
</dbReference>
<dbReference type="RefSeq" id="WP_072303658.1">
    <property type="nucleotide sequence ID" value="NZ_FPIY01000002.1"/>
</dbReference>
<sequence>MLIYLLKSTACLAILFLFYKVFLEGQNMHKFKRFYLLAALALSFGIPLITFTTYIQVPTIIYETPLDYGNINSIEIIAEPTNYWPYIIWSIYGLGIFIFSIKFIKNSTNLFLKIKQNPKQRLQNHTNVLLSEKTTPHTFLSYIFLNKEAYQHKKIPKEVLLHEITHAKQKHSLDVLLIEVLQVIFWFNPLIYFIKHAIKLNHEFLADQAVLNQGADTINYRKILLAFSSNATEPHMANSINYSSIKKRFTVMKKRTSKRSVVLRSLLLIPLAALLFYSFSNQKTEEVLVDTQASHTNKNVGKGASEKMMQEYINYIQNYQNAKKKVINMPDYNRVVAIYDLMTEQQRATVTDHKTILKFPSIDLKNTTKKTPTQSEFNSWKNKENFAIWIDNKHVPNSVLNKYSASDIVHFNNSFVYKNARSAKFPQEHQVNLFTKQGFANIYIKADVNKYNSILQNYNSELNVFKNNNAISNDDLDIKNVQLKKLYAEFSKEEIEKYNIVFPESIPVKNSEQVGLVIKEEKQDPLETYKKEYNTYVTLTKQEPHYIHRSEAEKKKIDDLFTLLGSLYFSLSKEDRAKVKTANPPILPYVILIRNGKTEYKKRSELTAEDKKLLPPPPPPPAANASLKHNSKEIKKAWTDWTKDATEYAAAVKAYSKGEKITKEELTKLYDKTMKTLDIYNAVAKKEKIESNIVPPPPPPLPASNNKQDSKELAKARATFKKDANAYGTAVSEYRKQGKGTKEELNKLYKKTMKSYEKCSALIKKEKGAAPLPPPPPPAPPIKD</sequence>
<feature type="transmembrane region" description="Helical" evidence="2">
    <location>
        <begin position="6"/>
        <end position="22"/>
    </location>
</feature>
<feature type="transmembrane region" description="Helical" evidence="2">
    <location>
        <begin position="83"/>
        <end position="104"/>
    </location>
</feature>
<dbReference type="Proteomes" id="UP000183257">
    <property type="component" value="Unassembled WGS sequence"/>
</dbReference>
<protein>
    <submittedName>
        <fullName evidence="4">Signal transducer regulating beta-lactamase production, contains metallopeptidase domain</fullName>
    </submittedName>
</protein>
<keyword evidence="5" id="KW-1185">Reference proteome</keyword>